<keyword evidence="1" id="KW-0812">Transmembrane</keyword>
<sequence>MISIFSHDFIPTIFNRYNIVNISFVQSDFVIITVIFYFHFFDQPFTNISFAPTFSS</sequence>
<dbReference type="HOGENOM" id="CLU_3006110_0_0_9"/>
<protein>
    <submittedName>
        <fullName evidence="2">Uncharacterized protein</fullName>
    </submittedName>
</protein>
<gene>
    <name evidence="2" type="ORF">CLOLEP_01800</name>
</gene>
<dbReference type="Proteomes" id="UP000003490">
    <property type="component" value="Unassembled WGS sequence"/>
</dbReference>
<keyword evidence="1" id="KW-0472">Membrane</keyword>
<name>A7VTA9_9FIRM</name>
<proteinExistence type="predicted"/>
<organism evidence="2 3">
    <name type="scientific">[Clostridium] leptum DSM 753</name>
    <dbReference type="NCBI Taxonomy" id="428125"/>
    <lineage>
        <taxon>Bacteria</taxon>
        <taxon>Bacillati</taxon>
        <taxon>Bacillota</taxon>
        <taxon>Clostridia</taxon>
        <taxon>Eubacteriales</taxon>
        <taxon>Oscillospiraceae</taxon>
        <taxon>Oscillospiraceae incertae sedis</taxon>
    </lineage>
</organism>
<evidence type="ECO:0000256" key="1">
    <source>
        <dbReference type="SAM" id="Phobius"/>
    </source>
</evidence>
<reference evidence="2 3" key="1">
    <citation type="submission" date="2007-08" db="EMBL/GenBank/DDBJ databases">
        <title>Draft genome sequence of Clostridium leptum (DSM 753).</title>
        <authorList>
            <person name="Sudarsanam P."/>
            <person name="Ley R."/>
            <person name="Guruge J."/>
            <person name="Turnbaugh P.J."/>
            <person name="Mahowald M."/>
            <person name="Liep D."/>
            <person name="Gordon J."/>
        </authorList>
    </citation>
    <scope>NUCLEOTIDE SEQUENCE [LARGE SCALE GENOMIC DNA]</scope>
    <source>
        <strain evidence="2 3">DSM 753</strain>
    </source>
</reference>
<dbReference type="AlphaFoldDB" id="A7VTA9"/>
<accession>A7VTA9</accession>
<evidence type="ECO:0000313" key="3">
    <source>
        <dbReference type="Proteomes" id="UP000003490"/>
    </source>
</evidence>
<reference evidence="2 3" key="2">
    <citation type="submission" date="2007-08" db="EMBL/GenBank/DDBJ databases">
        <authorList>
            <person name="Fulton L."/>
            <person name="Clifton S."/>
            <person name="Fulton B."/>
            <person name="Xu J."/>
            <person name="Minx P."/>
            <person name="Pepin K.H."/>
            <person name="Johnson M."/>
            <person name="Thiruvilangam P."/>
            <person name="Bhonagiri V."/>
            <person name="Nash W.E."/>
            <person name="Wang C."/>
            <person name="Mardis E.R."/>
            <person name="Wilson R.K."/>
        </authorList>
    </citation>
    <scope>NUCLEOTIDE SEQUENCE [LARGE SCALE GENOMIC DNA]</scope>
    <source>
        <strain evidence="2 3">DSM 753</strain>
    </source>
</reference>
<feature type="transmembrane region" description="Helical" evidence="1">
    <location>
        <begin position="20"/>
        <end position="40"/>
    </location>
</feature>
<keyword evidence="1" id="KW-1133">Transmembrane helix</keyword>
<evidence type="ECO:0000313" key="2">
    <source>
        <dbReference type="EMBL" id="EDO61404.1"/>
    </source>
</evidence>
<comment type="caution">
    <text evidence="2">The sequence shown here is derived from an EMBL/GenBank/DDBJ whole genome shotgun (WGS) entry which is preliminary data.</text>
</comment>
<dbReference type="EMBL" id="ABCB02000018">
    <property type="protein sequence ID" value="EDO61404.1"/>
    <property type="molecule type" value="Genomic_DNA"/>
</dbReference>